<sequence length="326" mass="37400">MASLSDALPSRVKSEQRETQIETIRAHISQPSQATSNRKRPRNPENDLDQSNKRREIVNTSPNITGDFSSSQPNDHPAHLEYNGSKFTLFRPWEYEYLDALLFSQKHSASRLEEARFFQPQNPHPEIKYKKEEFSTMPLRDPSHEKLRHVLINCSVVGCDSSRREVSQITVLNLADGKELINSYVWPKALVTHWDIDEFDTTITQEDLIQASVEGGVLLGWEAARRKLAQFVDSETIFVGTRLRVALNALRISHKHIFELAIARKDSAFNTQALQKSHYAQHSKSANKLTEPGADGRFDYYHRALDQREMVITCLRKPWLAYCLGL</sequence>
<dbReference type="EMBL" id="JAPCWZ010000001">
    <property type="protein sequence ID" value="KAK8880012.1"/>
    <property type="molecule type" value="Genomic_DNA"/>
</dbReference>
<evidence type="ECO:0000313" key="2">
    <source>
        <dbReference type="EMBL" id="KAK8880012.1"/>
    </source>
</evidence>
<evidence type="ECO:0000256" key="1">
    <source>
        <dbReference type="SAM" id="MobiDB-lite"/>
    </source>
</evidence>
<accession>A0ABR2JMF3</accession>
<name>A0ABR2JMF3_9PEZI</name>
<feature type="compositionally biased region" description="Basic and acidic residues" evidence="1">
    <location>
        <begin position="42"/>
        <end position="57"/>
    </location>
</feature>
<comment type="caution">
    <text evidence="2">The sequence shown here is derived from an EMBL/GenBank/DDBJ whole genome shotgun (WGS) entry which is preliminary data.</text>
</comment>
<dbReference type="InterPro" id="IPR036397">
    <property type="entry name" value="RNaseH_sf"/>
</dbReference>
<feature type="compositionally biased region" description="Polar residues" evidence="1">
    <location>
        <begin position="58"/>
        <end position="74"/>
    </location>
</feature>
<reference evidence="2 3" key="1">
    <citation type="journal article" date="2024" name="IMA Fungus">
        <title>Apiospora arundinis, a panoply of carbohydrate-active enzymes and secondary metabolites.</title>
        <authorList>
            <person name="Sorensen T."/>
            <person name="Petersen C."/>
            <person name="Muurmann A.T."/>
            <person name="Christiansen J.V."/>
            <person name="Brundto M.L."/>
            <person name="Overgaard C.K."/>
            <person name="Boysen A.T."/>
            <person name="Wollenberg R.D."/>
            <person name="Larsen T.O."/>
            <person name="Sorensen J.L."/>
            <person name="Nielsen K.L."/>
            <person name="Sondergaard T.E."/>
        </authorList>
    </citation>
    <scope>NUCLEOTIDE SEQUENCE [LARGE SCALE GENOMIC DNA]</scope>
    <source>
        <strain evidence="2 3">AAU 773</strain>
    </source>
</reference>
<gene>
    <name evidence="2" type="ORF">PGQ11_001306</name>
</gene>
<keyword evidence="3" id="KW-1185">Reference proteome</keyword>
<organism evidence="2 3">
    <name type="scientific">Apiospora arundinis</name>
    <dbReference type="NCBI Taxonomy" id="335852"/>
    <lineage>
        <taxon>Eukaryota</taxon>
        <taxon>Fungi</taxon>
        <taxon>Dikarya</taxon>
        <taxon>Ascomycota</taxon>
        <taxon>Pezizomycotina</taxon>
        <taxon>Sordariomycetes</taxon>
        <taxon>Xylariomycetidae</taxon>
        <taxon>Amphisphaeriales</taxon>
        <taxon>Apiosporaceae</taxon>
        <taxon>Apiospora</taxon>
    </lineage>
</organism>
<evidence type="ECO:0000313" key="3">
    <source>
        <dbReference type="Proteomes" id="UP001390339"/>
    </source>
</evidence>
<dbReference type="Proteomes" id="UP001390339">
    <property type="component" value="Unassembled WGS sequence"/>
</dbReference>
<feature type="region of interest" description="Disordered" evidence="1">
    <location>
        <begin position="1"/>
        <end position="79"/>
    </location>
</feature>
<proteinExistence type="predicted"/>
<dbReference type="Gene3D" id="3.30.420.10">
    <property type="entry name" value="Ribonuclease H-like superfamily/Ribonuclease H"/>
    <property type="match status" value="1"/>
</dbReference>
<protein>
    <submittedName>
        <fullName evidence="2">Ribonuclease H-like protein</fullName>
    </submittedName>
</protein>